<dbReference type="AlphaFoldDB" id="A0A8H3W680"/>
<evidence type="ECO:0000313" key="2">
    <source>
        <dbReference type="EMBL" id="KAF0323176.1"/>
    </source>
</evidence>
<dbReference type="Proteomes" id="UP000434172">
    <property type="component" value="Unassembled WGS sequence"/>
</dbReference>
<organism evidence="2 3">
    <name type="scientific">Colletotrichum asianum</name>
    <dbReference type="NCBI Taxonomy" id="702518"/>
    <lineage>
        <taxon>Eukaryota</taxon>
        <taxon>Fungi</taxon>
        <taxon>Dikarya</taxon>
        <taxon>Ascomycota</taxon>
        <taxon>Pezizomycotina</taxon>
        <taxon>Sordariomycetes</taxon>
        <taxon>Hypocreomycetidae</taxon>
        <taxon>Glomerellales</taxon>
        <taxon>Glomerellaceae</taxon>
        <taxon>Colletotrichum</taxon>
        <taxon>Colletotrichum gloeosporioides species complex</taxon>
    </lineage>
</organism>
<protein>
    <submittedName>
        <fullName evidence="2">Uncharacterized protein</fullName>
    </submittedName>
</protein>
<keyword evidence="3" id="KW-1185">Reference proteome</keyword>
<gene>
    <name evidence="2" type="ORF">GQ607_009515</name>
</gene>
<feature type="compositionally biased region" description="Polar residues" evidence="1">
    <location>
        <begin position="15"/>
        <end position="26"/>
    </location>
</feature>
<feature type="region of interest" description="Disordered" evidence="1">
    <location>
        <begin position="1"/>
        <end position="35"/>
    </location>
</feature>
<comment type="caution">
    <text evidence="2">The sequence shown here is derived from an EMBL/GenBank/DDBJ whole genome shotgun (WGS) entry which is preliminary data.</text>
</comment>
<proteinExistence type="predicted"/>
<evidence type="ECO:0000313" key="3">
    <source>
        <dbReference type="Proteomes" id="UP000434172"/>
    </source>
</evidence>
<name>A0A8H3W680_9PEZI</name>
<dbReference type="EMBL" id="WOWK01000054">
    <property type="protein sequence ID" value="KAF0323176.1"/>
    <property type="molecule type" value="Genomic_DNA"/>
</dbReference>
<sequence>MWCKSTWAPALPVPTATSSRGSTATPSHHHPILCPTNTTTTTTLLNPRPWHLPKLGRSSCTRYGHLLVWPPATPTRDEPHSGV</sequence>
<evidence type="ECO:0000256" key="1">
    <source>
        <dbReference type="SAM" id="MobiDB-lite"/>
    </source>
</evidence>
<reference evidence="2 3" key="1">
    <citation type="submission" date="2019-12" db="EMBL/GenBank/DDBJ databases">
        <title>A genome sequence resource for the geographically widespread anthracnose pathogen Colletotrichum asianum.</title>
        <authorList>
            <person name="Meng Y."/>
        </authorList>
    </citation>
    <scope>NUCLEOTIDE SEQUENCE [LARGE SCALE GENOMIC DNA]</scope>
    <source>
        <strain evidence="2 3">ICMP 18580</strain>
    </source>
</reference>
<accession>A0A8H3W680</accession>